<dbReference type="Ensembl" id="ENSLLTT00000018844.1">
    <property type="protein sequence ID" value="ENSLLTP00000018164.1"/>
    <property type="gene ID" value="ENSLLTG00000013765.1"/>
</dbReference>
<feature type="transmembrane region" description="Helical" evidence="10">
    <location>
        <begin position="90"/>
        <end position="118"/>
    </location>
</feature>
<dbReference type="GO" id="GO:0004984">
    <property type="term" value="F:olfactory receptor activity"/>
    <property type="evidence" value="ECO:0007669"/>
    <property type="project" value="InterPro"/>
</dbReference>
<keyword evidence="5 10" id="KW-1133">Transmembrane helix</keyword>
<dbReference type="AlphaFoldDB" id="A0A8C5SGD1"/>
<reference evidence="12" key="2">
    <citation type="submission" date="2025-09" db="UniProtKB">
        <authorList>
            <consortium name="Ensembl"/>
        </authorList>
    </citation>
    <scope>IDENTIFICATION</scope>
</reference>
<keyword evidence="2" id="KW-1003">Cell membrane</keyword>
<dbReference type="GeneTree" id="ENSGT00940000162666"/>
<evidence type="ECO:0000313" key="13">
    <source>
        <dbReference type="Proteomes" id="UP000694406"/>
    </source>
</evidence>
<dbReference type="PRINTS" id="PR00237">
    <property type="entry name" value="GPCRRHODOPSN"/>
</dbReference>
<name>A0A8C5SGD1_LATLA</name>
<keyword evidence="9" id="KW-0807">Transducer</keyword>
<evidence type="ECO:0000256" key="2">
    <source>
        <dbReference type="ARBA" id="ARBA00022475"/>
    </source>
</evidence>
<evidence type="ECO:0000256" key="6">
    <source>
        <dbReference type="ARBA" id="ARBA00023040"/>
    </source>
</evidence>
<keyword evidence="4" id="KW-0552">Olfaction</keyword>
<feature type="transmembrane region" description="Helical" evidence="10">
    <location>
        <begin position="138"/>
        <end position="162"/>
    </location>
</feature>
<evidence type="ECO:0000256" key="10">
    <source>
        <dbReference type="SAM" id="Phobius"/>
    </source>
</evidence>
<evidence type="ECO:0000256" key="7">
    <source>
        <dbReference type="ARBA" id="ARBA00023136"/>
    </source>
</evidence>
<accession>A0A8C5SGD1</accession>
<evidence type="ECO:0000313" key="12">
    <source>
        <dbReference type="Ensembl" id="ENSLLTP00000018164.1"/>
    </source>
</evidence>
<evidence type="ECO:0000256" key="8">
    <source>
        <dbReference type="ARBA" id="ARBA00023170"/>
    </source>
</evidence>
<dbReference type="InterPro" id="IPR017452">
    <property type="entry name" value="GPCR_Rhodpsn_7TM"/>
</dbReference>
<evidence type="ECO:0000256" key="5">
    <source>
        <dbReference type="ARBA" id="ARBA00022989"/>
    </source>
</evidence>
<dbReference type="FunFam" id="1.20.1070.10:FF:000008">
    <property type="entry name" value="Olfactory receptor"/>
    <property type="match status" value="1"/>
</dbReference>
<feature type="transmembrane region" description="Helical" evidence="10">
    <location>
        <begin position="251"/>
        <end position="270"/>
    </location>
</feature>
<keyword evidence="8" id="KW-0675">Receptor</keyword>
<keyword evidence="7 10" id="KW-0472">Membrane</keyword>
<feature type="transmembrane region" description="Helical" evidence="10">
    <location>
        <begin position="182"/>
        <end position="200"/>
    </location>
</feature>
<evidence type="ECO:0000256" key="9">
    <source>
        <dbReference type="ARBA" id="ARBA00023224"/>
    </source>
</evidence>
<evidence type="ECO:0000256" key="1">
    <source>
        <dbReference type="ARBA" id="ARBA00004651"/>
    </source>
</evidence>
<dbReference type="PROSITE" id="PS50262">
    <property type="entry name" value="G_PROTEIN_RECEP_F1_2"/>
    <property type="match status" value="1"/>
</dbReference>
<protein>
    <recommendedName>
        <fullName evidence="11">G-protein coupled receptors family 1 profile domain-containing protein</fullName>
    </recommendedName>
</protein>
<dbReference type="GO" id="GO:0004930">
    <property type="term" value="F:G protein-coupled receptor activity"/>
    <property type="evidence" value="ECO:0007669"/>
    <property type="project" value="UniProtKB-KW"/>
</dbReference>
<feature type="domain" description="G-protein coupled receptors family 1 profile" evidence="11">
    <location>
        <begin position="39"/>
        <end position="268"/>
    </location>
</feature>
<keyword evidence="3 10" id="KW-0812">Transmembrane</keyword>
<dbReference type="Pfam" id="PF00001">
    <property type="entry name" value="7tm_1"/>
    <property type="match status" value="1"/>
</dbReference>
<keyword evidence="4" id="KW-0716">Sensory transduction</keyword>
<keyword evidence="6" id="KW-0297">G-protein coupled receptor</keyword>
<dbReference type="Gene3D" id="1.20.1070.10">
    <property type="entry name" value="Rhodopsin 7-helix transmembrane proteins"/>
    <property type="match status" value="1"/>
</dbReference>
<feature type="transmembrane region" description="Helical" evidence="10">
    <location>
        <begin position="221"/>
        <end position="239"/>
    </location>
</feature>
<comment type="subcellular location">
    <subcellularLocation>
        <location evidence="1">Cell membrane</location>
        <topology evidence="1">Multi-pass membrane protein</topology>
    </subcellularLocation>
</comment>
<feature type="transmembrane region" description="Helical" evidence="10">
    <location>
        <begin position="59"/>
        <end position="84"/>
    </location>
</feature>
<dbReference type="InterPro" id="IPR050516">
    <property type="entry name" value="Olfactory_GPCR"/>
</dbReference>
<evidence type="ECO:0000259" key="11">
    <source>
        <dbReference type="PROSITE" id="PS50262"/>
    </source>
</evidence>
<dbReference type="Proteomes" id="UP000694406">
    <property type="component" value="Unplaced"/>
</dbReference>
<feature type="transmembrane region" description="Helical" evidence="10">
    <location>
        <begin position="24"/>
        <end position="47"/>
    </location>
</feature>
<dbReference type="InterPro" id="IPR000276">
    <property type="entry name" value="GPCR_Rhodpsn"/>
</dbReference>
<evidence type="ECO:0000256" key="4">
    <source>
        <dbReference type="ARBA" id="ARBA00022725"/>
    </source>
</evidence>
<organism evidence="12 13">
    <name type="scientific">Laticauda laticaudata</name>
    <name type="common">Blue-ringed sea krait</name>
    <name type="synonym">Blue-lipped sea krait</name>
    <dbReference type="NCBI Taxonomy" id="8630"/>
    <lineage>
        <taxon>Eukaryota</taxon>
        <taxon>Metazoa</taxon>
        <taxon>Chordata</taxon>
        <taxon>Craniata</taxon>
        <taxon>Vertebrata</taxon>
        <taxon>Euteleostomi</taxon>
        <taxon>Lepidosauria</taxon>
        <taxon>Squamata</taxon>
        <taxon>Bifurcata</taxon>
        <taxon>Unidentata</taxon>
        <taxon>Episquamata</taxon>
        <taxon>Toxicofera</taxon>
        <taxon>Serpentes</taxon>
        <taxon>Colubroidea</taxon>
        <taxon>Elapidae</taxon>
        <taxon>Laticaudinae</taxon>
        <taxon>Laticauda</taxon>
    </lineage>
</organism>
<keyword evidence="13" id="KW-1185">Reference proteome</keyword>
<proteinExistence type="predicted"/>
<sequence length="294" mass="33857">MKNSSTVTKFILIGFSSSVEKQMIIFWTFLLIYGLALVRNFLIILAISICRKLHTPMYFLLINLSIINVSSISIIVSKLLQIILTQRKTIVFPACIAQVFLFTLTLGTEFLLLAFMAFDSYSAICQPLQYTVIMRKEVCFGTMSGLWLIGIINSSVQTGLVLRLYFCDSNIINHFFCYLPPMSKISCSCTLTFLSYWFILRSIFRIRSTEGKKKAFSTCSFHLLVVNFYYSTIIYTFLHPASMYSLEEDKVIAIIYSVVTPVLNPLIYSLRNTDVKQPLRKLIDRKFFYQDLCL</sequence>
<dbReference type="SUPFAM" id="SSF81321">
    <property type="entry name" value="Family A G protein-coupled receptor-like"/>
    <property type="match status" value="1"/>
</dbReference>
<dbReference type="GO" id="GO:0005886">
    <property type="term" value="C:plasma membrane"/>
    <property type="evidence" value="ECO:0007669"/>
    <property type="project" value="UniProtKB-SubCell"/>
</dbReference>
<dbReference type="PANTHER" id="PTHR26452">
    <property type="entry name" value="OLFACTORY RECEPTOR"/>
    <property type="match status" value="1"/>
</dbReference>
<reference evidence="12" key="1">
    <citation type="submission" date="2025-08" db="UniProtKB">
        <authorList>
            <consortium name="Ensembl"/>
        </authorList>
    </citation>
    <scope>IDENTIFICATION</scope>
</reference>
<evidence type="ECO:0000256" key="3">
    <source>
        <dbReference type="ARBA" id="ARBA00022692"/>
    </source>
</evidence>
<dbReference type="InterPro" id="IPR000725">
    <property type="entry name" value="Olfact_rcpt"/>
</dbReference>
<dbReference type="PRINTS" id="PR00245">
    <property type="entry name" value="OLFACTORYR"/>
</dbReference>